<dbReference type="SUPFAM" id="SSF55486">
    <property type="entry name" value="Metalloproteases ('zincins'), catalytic domain"/>
    <property type="match status" value="1"/>
</dbReference>
<gene>
    <name evidence="4" type="ORF">Vafri_13770</name>
</gene>
<feature type="region of interest" description="Disordered" evidence="1">
    <location>
        <begin position="621"/>
        <end position="683"/>
    </location>
</feature>
<evidence type="ECO:0000256" key="2">
    <source>
        <dbReference type="SAM" id="SignalP"/>
    </source>
</evidence>
<accession>A0A8J4BDV4</accession>
<dbReference type="AlphaFoldDB" id="A0A8J4BDV4"/>
<dbReference type="EMBL" id="BNCO01000032">
    <property type="protein sequence ID" value="GIL58776.1"/>
    <property type="molecule type" value="Genomic_DNA"/>
</dbReference>
<feature type="chain" id="PRO_5035174206" description="Peptidase M11 gametolysin domain-containing protein" evidence="2">
    <location>
        <begin position="33"/>
        <end position="683"/>
    </location>
</feature>
<organism evidence="4 5">
    <name type="scientific">Volvox africanus</name>
    <dbReference type="NCBI Taxonomy" id="51714"/>
    <lineage>
        <taxon>Eukaryota</taxon>
        <taxon>Viridiplantae</taxon>
        <taxon>Chlorophyta</taxon>
        <taxon>core chlorophytes</taxon>
        <taxon>Chlorophyceae</taxon>
        <taxon>CS clade</taxon>
        <taxon>Chlamydomonadales</taxon>
        <taxon>Volvocaceae</taxon>
        <taxon>Volvox</taxon>
    </lineage>
</organism>
<name>A0A8J4BDV4_9CHLO</name>
<reference evidence="4" key="1">
    <citation type="journal article" date="2021" name="Proc. Natl. Acad. Sci. U.S.A.">
        <title>Three genomes in the algal genus Volvox reveal the fate of a haploid sex-determining region after a transition to homothallism.</title>
        <authorList>
            <person name="Yamamoto K."/>
            <person name="Hamaji T."/>
            <person name="Kawai-Toyooka H."/>
            <person name="Matsuzaki R."/>
            <person name="Takahashi F."/>
            <person name="Nishimura Y."/>
            <person name="Kawachi M."/>
            <person name="Noguchi H."/>
            <person name="Minakuchi Y."/>
            <person name="Umen J.G."/>
            <person name="Toyoda A."/>
            <person name="Nozaki H."/>
        </authorList>
    </citation>
    <scope>NUCLEOTIDE SEQUENCE</scope>
    <source>
        <strain evidence="4">NIES-3780</strain>
    </source>
</reference>
<feature type="compositionally biased region" description="Pro residues" evidence="1">
    <location>
        <begin position="628"/>
        <end position="651"/>
    </location>
</feature>
<proteinExistence type="predicted"/>
<feature type="domain" description="Peptidase M11 gametolysin" evidence="3">
    <location>
        <begin position="214"/>
        <end position="529"/>
    </location>
</feature>
<comment type="caution">
    <text evidence="4">The sequence shown here is derived from an EMBL/GenBank/DDBJ whole genome shotgun (WGS) entry which is preliminary data.</text>
</comment>
<evidence type="ECO:0000313" key="5">
    <source>
        <dbReference type="Proteomes" id="UP000747399"/>
    </source>
</evidence>
<sequence length="683" mass="74494">MTMAAPRLGCLLQAAILLLVTTAFAIISGAAAQDSANNVNVTVFVEGTVLVYVSHQAPSKSSIRPPDTPEVIYALADKQQGEETTVAASIRVNFGKKAASLKTGDLVQAPIQLLLTQEQAEQLGADVPSSNNYTSGRRLLISQAHEQARRMALDFHNTRRSVQEMQTLLGLLNTLGMASLDQVATSDDPRIIKRTVDKDMFITGGIQQNISSLTFVFKSSSCGVHPALNAAKIRQWWFDNGDDAPIVGTLQRYYNSCTYNQLTFKKRDNLVFDVDIPCTGTTRYGKYNLKTGSKSGDNELYGLAELAKQYIRNTSSALLKQWPGYRRKILIFPFDWYTSWSGFAGMAMVGCAPDQDCLTWINPGISEDRPDMPVTFQELGHNIGLVHSARIVCEGGKCWKDEYGDPTDPMGSTWANDPQKQIVCTNAPQSYKAGWSATIPGGHIRASTDLTPGIPRVFNLPAMSLNKTNMLRIITDERNPTIGDKSELAQRALFVSYRVRPSVSGGYDSGLNEAFNNRVWVHEYNETANEIPGNLDTPPLVLAMLTDEKKTPDIGGWGAVNHSFTQLLSPGLGGINITIRSKTLQAAAVSVCRFLKRTEAAGGQSCSDGLDNDCDGLVDAQDPDCAVTPPPPPPTSTQPPLPVRRTPPPSPGRRRTSPPLQKRSPSQRHTAGAKRKPPPPKRK</sequence>
<evidence type="ECO:0000259" key="3">
    <source>
        <dbReference type="Pfam" id="PF05548"/>
    </source>
</evidence>
<keyword evidence="5" id="KW-1185">Reference proteome</keyword>
<evidence type="ECO:0000256" key="1">
    <source>
        <dbReference type="SAM" id="MobiDB-lite"/>
    </source>
</evidence>
<keyword evidence="2" id="KW-0732">Signal</keyword>
<feature type="signal peptide" evidence="2">
    <location>
        <begin position="1"/>
        <end position="32"/>
    </location>
</feature>
<evidence type="ECO:0000313" key="4">
    <source>
        <dbReference type="EMBL" id="GIL58776.1"/>
    </source>
</evidence>
<feature type="compositionally biased region" description="Basic residues" evidence="1">
    <location>
        <begin position="671"/>
        <end position="683"/>
    </location>
</feature>
<dbReference type="Proteomes" id="UP000747399">
    <property type="component" value="Unassembled WGS sequence"/>
</dbReference>
<dbReference type="InterPro" id="IPR008752">
    <property type="entry name" value="Peptidase_M11"/>
</dbReference>
<dbReference type="Pfam" id="PF05548">
    <property type="entry name" value="Peptidase_M11"/>
    <property type="match status" value="1"/>
</dbReference>
<protein>
    <recommendedName>
        <fullName evidence="3">Peptidase M11 gametolysin domain-containing protein</fullName>
    </recommendedName>
</protein>